<dbReference type="RefSeq" id="WP_204735631.1">
    <property type="nucleotide sequence ID" value="NZ_JAVDWE010000022.1"/>
</dbReference>
<dbReference type="EMBL" id="JAVDWE010000022">
    <property type="protein sequence ID" value="MDR7097295.1"/>
    <property type="molecule type" value="Genomic_DNA"/>
</dbReference>
<gene>
    <name evidence="1" type="ORF">J2X09_005069</name>
</gene>
<dbReference type="Proteomes" id="UP001265550">
    <property type="component" value="Unassembled WGS sequence"/>
</dbReference>
<keyword evidence="2" id="KW-1185">Reference proteome</keyword>
<evidence type="ECO:0000313" key="2">
    <source>
        <dbReference type="Proteomes" id="UP001265550"/>
    </source>
</evidence>
<organism evidence="1 2">
    <name type="scientific">Hydrogenophaga laconesensis</name>
    <dbReference type="NCBI Taxonomy" id="1805971"/>
    <lineage>
        <taxon>Bacteria</taxon>
        <taxon>Pseudomonadati</taxon>
        <taxon>Pseudomonadota</taxon>
        <taxon>Betaproteobacteria</taxon>
        <taxon>Burkholderiales</taxon>
        <taxon>Comamonadaceae</taxon>
        <taxon>Hydrogenophaga</taxon>
    </lineage>
</organism>
<comment type="caution">
    <text evidence="1">The sequence shown here is derived from an EMBL/GenBank/DDBJ whole genome shotgun (WGS) entry which is preliminary data.</text>
</comment>
<sequence length="49" mass="5389">MLIAHTFGAHIGLFQLGRWLWTNGLRLPAGLPLREMLAHSCGGAAPSWY</sequence>
<protein>
    <submittedName>
        <fullName evidence="1">Uncharacterized protein</fullName>
    </submittedName>
</protein>
<name>A0ABU1VJ03_9BURK</name>
<accession>A0ABU1VJ03</accession>
<proteinExistence type="predicted"/>
<evidence type="ECO:0000313" key="1">
    <source>
        <dbReference type="EMBL" id="MDR7097295.1"/>
    </source>
</evidence>
<reference evidence="1 2" key="1">
    <citation type="submission" date="2023-07" db="EMBL/GenBank/DDBJ databases">
        <title>Sorghum-associated microbial communities from plants grown in Nebraska, USA.</title>
        <authorList>
            <person name="Schachtman D."/>
        </authorList>
    </citation>
    <scope>NUCLEOTIDE SEQUENCE [LARGE SCALE GENOMIC DNA]</scope>
    <source>
        <strain evidence="1 2">BE240</strain>
    </source>
</reference>